<protein>
    <recommendedName>
        <fullName evidence="2">HD-GYP domain-containing protein</fullName>
    </recommendedName>
</protein>
<reference evidence="1" key="1">
    <citation type="submission" date="2024-06" db="EMBL/GenBank/DDBJ databases">
        <title>Lacrimispora cavernae sp. nov., a novel anaerobe isolated from bat guano pile inside a cave.</title>
        <authorList>
            <person name="Miller S.L."/>
            <person name="Lu N."/>
            <person name="King J."/>
            <person name="Sankaranarayanan K."/>
            <person name="Lawson P.A."/>
        </authorList>
    </citation>
    <scope>NUCLEOTIDE SEQUENCE</scope>
    <source>
        <strain evidence="1">BS-2</strain>
    </source>
</reference>
<organism evidence="1">
    <name type="scientific">Lacrimispora sp. BS-2</name>
    <dbReference type="NCBI Taxonomy" id="3151850"/>
    <lineage>
        <taxon>Bacteria</taxon>
        <taxon>Bacillati</taxon>
        <taxon>Bacillota</taxon>
        <taxon>Clostridia</taxon>
        <taxon>Lachnospirales</taxon>
        <taxon>Lachnospiraceae</taxon>
        <taxon>Lacrimispora</taxon>
    </lineage>
</organism>
<gene>
    <name evidence="1" type="ORF">ABFV83_04295</name>
</gene>
<evidence type="ECO:0000313" key="1">
    <source>
        <dbReference type="EMBL" id="XBS55028.1"/>
    </source>
</evidence>
<sequence length="50" mass="5540">MEITLCHHEKWAGSGKDSNISHFAPLLADVFLENDSAFRDIFHGVLNGKA</sequence>
<name>A0AAU7PRN1_9FIRM</name>
<dbReference type="EMBL" id="CP157940">
    <property type="protein sequence ID" value="XBS55028.1"/>
    <property type="molecule type" value="Genomic_DNA"/>
</dbReference>
<dbReference type="RefSeq" id="WP_349947713.1">
    <property type="nucleotide sequence ID" value="NZ_CP157940.1"/>
</dbReference>
<proteinExistence type="predicted"/>
<evidence type="ECO:0008006" key="2">
    <source>
        <dbReference type="Google" id="ProtNLM"/>
    </source>
</evidence>
<dbReference type="AlphaFoldDB" id="A0AAU7PRN1"/>
<accession>A0AAU7PRN1</accession>